<evidence type="ECO:0000313" key="3">
    <source>
        <dbReference type="Proteomes" id="UP000001070"/>
    </source>
</evidence>
<dbReference type="InParanoid" id="B4JIB2"/>
<evidence type="ECO:0000256" key="1">
    <source>
        <dbReference type="SAM" id="MobiDB-lite"/>
    </source>
</evidence>
<dbReference type="eggNOG" id="ENOG502T9D6">
    <property type="taxonomic scope" value="Eukaryota"/>
</dbReference>
<proteinExistence type="predicted"/>
<accession>B4JIB2</accession>
<dbReference type="Proteomes" id="UP000001070">
    <property type="component" value="Unassembled WGS sequence"/>
</dbReference>
<protein>
    <submittedName>
        <fullName evidence="2">GH19065</fullName>
    </submittedName>
</protein>
<feature type="region of interest" description="Disordered" evidence="1">
    <location>
        <begin position="1"/>
        <end position="23"/>
    </location>
</feature>
<keyword evidence="3" id="KW-1185">Reference proteome</keyword>
<sequence length="76" mass="8198">MSNDADDNCDDDNDDDDDETLSERCGTDVQLLWSEWEPVGIGAVTGTETHPGVRVLVGVSLDSAELKEINGDSDSR</sequence>
<organism evidence="3">
    <name type="scientific">Drosophila grimshawi</name>
    <name type="common">Hawaiian fruit fly</name>
    <name type="synonym">Idiomyia grimshawi</name>
    <dbReference type="NCBI Taxonomy" id="7222"/>
    <lineage>
        <taxon>Eukaryota</taxon>
        <taxon>Metazoa</taxon>
        <taxon>Ecdysozoa</taxon>
        <taxon>Arthropoda</taxon>
        <taxon>Hexapoda</taxon>
        <taxon>Insecta</taxon>
        <taxon>Pterygota</taxon>
        <taxon>Neoptera</taxon>
        <taxon>Endopterygota</taxon>
        <taxon>Diptera</taxon>
        <taxon>Brachycera</taxon>
        <taxon>Muscomorpha</taxon>
        <taxon>Ephydroidea</taxon>
        <taxon>Drosophilidae</taxon>
        <taxon>Drosophila</taxon>
        <taxon>Hawaiian Drosophila</taxon>
    </lineage>
</organism>
<dbReference type="AlphaFoldDB" id="B4JIB2"/>
<reference evidence="2 3" key="1">
    <citation type="journal article" date="2007" name="Nature">
        <title>Evolution of genes and genomes on the Drosophila phylogeny.</title>
        <authorList>
            <consortium name="Drosophila 12 Genomes Consortium"/>
            <person name="Clark A.G."/>
            <person name="Eisen M.B."/>
            <person name="Smith D.R."/>
            <person name="Bergman C.M."/>
            <person name="Oliver B."/>
            <person name="Markow T.A."/>
            <person name="Kaufman T.C."/>
            <person name="Kellis M."/>
            <person name="Gelbart W."/>
            <person name="Iyer V.N."/>
            <person name="Pollard D.A."/>
            <person name="Sackton T.B."/>
            <person name="Larracuente A.M."/>
            <person name="Singh N.D."/>
            <person name="Abad J.P."/>
            <person name="Abt D.N."/>
            <person name="Adryan B."/>
            <person name="Aguade M."/>
            <person name="Akashi H."/>
            <person name="Anderson W.W."/>
            <person name="Aquadro C.F."/>
            <person name="Ardell D.H."/>
            <person name="Arguello R."/>
            <person name="Artieri C.G."/>
            <person name="Barbash D.A."/>
            <person name="Barker D."/>
            <person name="Barsanti P."/>
            <person name="Batterham P."/>
            <person name="Batzoglou S."/>
            <person name="Begun D."/>
            <person name="Bhutkar A."/>
            <person name="Blanco E."/>
            <person name="Bosak S.A."/>
            <person name="Bradley R.K."/>
            <person name="Brand A.D."/>
            <person name="Brent M.R."/>
            <person name="Brooks A.N."/>
            <person name="Brown R.H."/>
            <person name="Butlin R.K."/>
            <person name="Caggese C."/>
            <person name="Calvi B.R."/>
            <person name="Bernardo de Carvalho A."/>
            <person name="Caspi A."/>
            <person name="Castrezana S."/>
            <person name="Celniker S.E."/>
            <person name="Chang J.L."/>
            <person name="Chapple C."/>
            <person name="Chatterji S."/>
            <person name="Chinwalla A."/>
            <person name="Civetta A."/>
            <person name="Clifton S.W."/>
            <person name="Comeron J.M."/>
            <person name="Costello J.C."/>
            <person name="Coyne J.A."/>
            <person name="Daub J."/>
            <person name="David R.G."/>
            <person name="Delcher A.L."/>
            <person name="Delehaunty K."/>
            <person name="Do C.B."/>
            <person name="Ebling H."/>
            <person name="Edwards K."/>
            <person name="Eickbush T."/>
            <person name="Evans J.D."/>
            <person name="Filipski A."/>
            <person name="Findeiss S."/>
            <person name="Freyhult E."/>
            <person name="Fulton L."/>
            <person name="Fulton R."/>
            <person name="Garcia A.C."/>
            <person name="Gardiner A."/>
            <person name="Garfield D.A."/>
            <person name="Garvin B.E."/>
            <person name="Gibson G."/>
            <person name="Gilbert D."/>
            <person name="Gnerre S."/>
            <person name="Godfrey J."/>
            <person name="Good R."/>
            <person name="Gotea V."/>
            <person name="Gravely B."/>
            <person name="Greenberg A.J."/>
            <person name="Griffiths-Jones S."/>
            <person name="Gross S."/>
            <person name="Guigo R."/>
            <person name="Gustafson E.A."/>
            <person name="Haerty W."/>
            <person name="Hahn M.W."/>
            <person name="Halligan D.L."/>
            <person name="Halpern A.L."/>
            <person name="Halter G.M."/>
            <person name="Han M.V."/>
            <person name="Heger A."/>
            <person name="Hillier L."/>
            <person name="Hinrichs A.S."/>
            <person name="Holmes I."/>
            <person name="Hoskins R.A."/>
            <person name="Hubisz M.J."/>
            <person name="Hultmark D."/>
            <person name="Huntley M.A."/>
            <person name="Jaffe D.B."/>
            <person name="Jagadeeshan S."/>
            <person name="Jeck W.R."/>
            <person name="Johnson J."/>
            <person name="Jones C.D."/>
            <person name="Jordan W.C."/>
            <person name="Karpen G.H."/>
            <person name="Kataoka E."/>
            <person name="Keightley P.D."/>
            <person name="Kheradpour P."/>
            <person name="Kirkness E.F."/>
            <person name="Koerich L.B."/>
            <person name="Kristiansen K."/>
            <person name="Kudrna D."/>
            <person name="Kulathinal R.J."/>
            <person name="Kumar S."/>
            <person name="Kwok R."/>
            <person name="Lander E."/>
            <person name="Langley C.H."/>
            <person name="Lapoint R."/>
            <person name="Lazzaro B.P."/>
            <person name="Lee S.J."/>
            <person name="Levesque L."/>
            <person name="Li R."/>
            <person name="Lin C.F."/>
            <person name="Lin M.F."/>
            <person name="Lindblad-Toh K."/>
            <person name="Llopart A."/>
            <person name="Long M."/>
            <person name="Low L."/>
            <person name="Lozovsky E."/>
            <person name="Lu J."/>
            <person name="Luo M."/>
            <person name="Machado C.A."/>
            <person name="Makalowski W."/>
            <person name="Marzo M."/>
            <person name="Matsuda M."/>
            <person name="Matzkin L."/>
            <person name="McAllister B."/>
            <person name="McBride C.S."/>
            <person name="McKernan B."/>
            <person name="McKernan K."/>
            <person name="Mendez-Lago M."/>
            <person name="Minx P."/>
            <person name="Mollenhauer M.U."/>
            <person name="Montooth K."/>
            <person name="Mount S.M."/>
            <person name="Mu X."/>
            <person name="Myers E."/>
            <person name="Negre B."/>
            <person name="Newfeld S."/>
            <person name="Nielsen R."/>
            <person name="Noor M.A."/>
            <person name="O'Grady P."/>
            <person name="Pachter L."/>
            <person name="Papaceit M."/>
            <person name="Parisi M.J."/>
            <person name="Parisi M."/>
            <person name="Parts L."/>
            <person name="Pedersen J.S."/>
            <person name="Pesole G."/>
            <person name="Phillippy A.M."/>
            <person name="Ponting C.P."/>
            <person name="Pop M."/>
            <person name="Porcelli D."/>
            <person name="Powell J.R."/>
            <person name="Prohaska S."/>
            <person name="Pruitt K."/>
            <person name="Puig M."/>
            <person name="Quesneville H."/>
            <person name="Ram K.R."/>
            <person name="Rand D."/>
            <person name="Rasmussen M.D."/>
            <person name="Reed L.K."/>
            <person name="Reenan R."/>
            <person name="Reily A."/>
            <person name="Remington K.A."/>
            <person name="Rieger T.T."/>
            <person name="Ritchie M.G."/>
            <person name="Robin C."/>
            <person name="Rogers Y.H."/>
            <person name="Rohde C."/>
            <person name="Rozas J."/>
            <person name="Rubenfield M.J."/>
            <person name="Ruiz A."/>
            <person name="Russo S."/>
            <person name="Salzberg S.L."/>
            <person name="Sanchez-Gracia A."/>
            <person name="Saranga D.J."/>
            <person name="Sato H."/>
            <person name="Schaeffer S.W."/>
            <person name="Schatz M.C."/>
            <person name="Schlenke T."/>
            <person name="Schwartz R."/>
            <person name="Segarra C."/>
            <person name="Singh R.S."/>
            <person name="Sirot L."/>
            <person name="Sirota M."/>
            <person name="Sisneros N.B."/>
            <person name="Smith C.D."/>
            <person name="Smith T.F."/>
            <person name="Spieth J."/>
            <person name="Stage D.E."/>
            <person name="Stark A."/>
            <person name="Stephan W."/>
            <person name="Strausberg R.L."/>
            <person name="Strempel S."/>
            <person name="Sturgill D."/>
            <person name="Sutton G."/>
            <person name="Sutton G.G."/>
            <person name="Tao W."/>
            <person name="Teichmann S."/>
            <person name="Tobari Y.N."/>
            <person name="Tomimura Y."/>
            <person name="Tsolas J.M."/>
            <person name="Valente V.L."/>
            <person name="Venter E."/>
            <person name="Venter J.C."/>
            <person name="Vicario S."/>
            <person name="Vieira F.G."/>
            <person name="Vilella A.J."/>
            <person name="Villasante A."/>
            <person name="Walenz B."/>
            <person name="Wang J."/>
            <person name="Wasserman M."/>
            <person name="Watts T."/>
            <person name="Wilson D."/>
            <person name="Wilson R.K."/>
            <person name="Wing R.A."/>
            <person name="Wolfner M.F."/>
            <person name="Wong A."/>
            <person name="Wong G.K."/>
            <person name="Wu C.I."/>
            <person name="Wu G."/>
            <person name="Yamamoto D."/>
            <person name="Yang H.P."/>
            <person name="Yang S.P."/>
            <person name="Yorke J.A."/>
            <person name="Yoshida K."/>
            <person name="Zdobnov E."/>
            <person name="Zhang P."/>
            <person name="Zhang Y."/>
            <person name="Zimin A.V."/>
            <person name="Baldwin J."/>
            <person name="Abdouelleil A."/>
            <person name="Abdulkadir J."/>
            <person name="Abebe A."/>
            <person name="Abera B."/>
            <person name="Abreu J."/>
            <person name="Acer S.C."/>
            <person name="Aftuck L."/>
            <person name="Alexander A."/>
            <person name="An P."/>
            <person name="Anderson E."/>
            <person name="Anderson S."/>
            <person name="Arachi H."/>
            <person name="Azer M."/>
            <person name="Bachantsang P."/>
            <person name="Barry A."/>
            <person name="Bayul T."/>
            <person name="Berlin A."/>
            <person name="Bessette D."/>
            <person name="Bloom T."/>
            <person name="Blye J."/>
            <person name="Boguslavskiy L."/>
            <person name="Bonnet C."/>
            <person name="Boukhgalter B."/>
            <person name="Bourzgui I."/>
            <person name="Brown A."/>
            <person name="Cahill P."/>
            <person name="Channer S."/>
            <person name="Cheshatsang Y."/>
            <person name="Chuda L."/>
            <person name="Citroen M."/>
            <person name="Collymore A."/>
            <person name="Cooke P."/>
            <person name="Costello M."/>
            <person name="D'Aco K."/>
            <person name="Daza R."/>
            <person name="De Haan G."/>
            <person name="DeGray S."/>
            <person name="DeMaso C."/>
            <person name="Dhargay N."/>
            <person name="Dooley K."/>
            <person name="Dooley E."/>
            <person name="Doricent M."/>
            <person name="Dorje P."/>
            <person name="Dorjee K."/>
            <person name="Dupes A."/>
            <person name="Elong R."/>
            <person name="Falk J."/>
            <person name="Farina A."/>
            <person name="Faro S."/>
            <person name="Ferguson D."/>
            <person name="Fisher S."/>
            <person name="Foley C.D."/>
            <person name="Franke A."/>
            <person name="Friedrich D."/>
            <person name="Gadbois L."/>
            <person name="Gearin G."/>
            <person name="Gearin C.R."/>
            <person name="Giannoukos G."/>
            <person name="Goode T."/>
            <person name="Graham J."/>
            <person name="Grandbois E."/>
            <person name="Grewal S."/>
            <person name="Gyaltsen K."/>
            <person name="Hafez N."/>
            <person name="Hagos B."/>
            <person name="Hall J."/>
            <person name="Henson C."/>
            <person name="Hollinger A."/>
            <person name="Honan T."/>
            <person name="Huard M.D."/>
            <person name="Hughes L."/>
            <person name="Hurhula B."/>
            <person name="Husby M.E."/>
            <person name="Kamat A."/>
            <person name="Kanga B."/>
            <person name="Kashin S."/>
            <person name="Khazanovich D."/>
            <person name="Kisner P."/>
            <person name="Lance K."/>
            <person name="Lara M."/>
            <person name="Lee W."/>
            <person name="Lennon N."/>
            <person name="Letendre F."/>
            <person name="LeVine R."/>
            <person name="Lipovsky A."/>
            <person name="Liu X."/>
            <person name="Liu J."/>
            <person name="Liu S."/>
            <person name="Lokyitsang T."/>
            <person name="Lokyitsang Y."/>
            <person name="Lubonja R."/>
            <person name="Lui A."/>
            <person name="MacDonald P."/>
            <person name="Magnisalis V."/>
            <person name="Maru K."/>
            <person name="Matthews C."/>
            <person name="McCusker W."/>
            <person name="McDonough S."/>
            <person name="Mehta T."/>
            <person name="Meldrim J."/>
            <person name="Meneus L."/>
            <person name="Mihai O."/>
            <person name="Mihalev A."/>
            <person name="Mihova T."/>
            <person name="Mittelman R."/>
            <person name="Mlenga V."/>
            <person name="Montmayeur A."/>
            <person name="Mulrain L."/>
            <person name="Navidi A."/>
            <person name="Naylor J."/>
            <person name="Negash T."/>
            <person name="Nguyen T."/>
            <person name="Nguyen N."/>
            <person name="Nicol R."/>
            <person name="Norbu C."/>
            <person name="Norbu N."/>
            <person name="Novod N."/>
            <person name="O'Neill B."/>
            <person name="Osman S."/>
            <person name="Markiewicz E."/>
            <person name="Oyono O.L."/>
            <person name="Patti C."/>
            <person name="Phunkhang P."/>
            <person name="Pierre F."/>
            <person name="Priest M."/>
            <person name="Raghuraman S."/>
            <person name="Rege F."/>
            <person name="Reyes R."/>
            <person name="Rise C."/>
            <person name="Rogov P."/>
            <person name="Ross K."/>
            <person name="Ryan E."/>
            <person name="Settipalli S."/>
            <person name="Shea T."/>
            <person name="Sherpa N."/>
            <person name="Shi L."/>
            <person name="Shih D."/>
            <person name="Sparrow T."/>
            <person name="Spaulding J."/>
            <person name="Stalker J."/>
            <person name="Stange-Thomann N."/>
            <person name="Stavropoulos S."/>
            <person name="Stone C."/>
            <person name="Strader C."/>
            <person name="Tesfaye S."/>
            <person name="Thomson T."/>
            <person name="Thoulutsang Y."/>
            <person name="Thoulutsang D."/>
            <person name="Topham K."/>
            <person name="Topping I."/>
            <person name="Tsamla T."/>
            <person name="Vassiliev H."/>
            <person name="Vo A."/>
            <person name="Wangchuk T."/>
            <person name="Wangdi T."/>
            <person name="Weiand M."/>
            <person name="Wilkinson J."/>
            <person name="Wilson A."/>
            <person name="Yadav S."/>
            <person name="Young G."/>
            <person name="Yu Q."/>
            <person name="Zembek L."/>
            <person name="Zhong D."/>
            <person name="Zimmer A."/>
            <person name="Zwirko Z."/>
            <person name="Jaffe D.B."/>
            <person name="Alvarez P."/>
            <person name="Brockman W."/>
            <person name="Butler J."/>
            <person name="Chin C."/>
            <person name="Gnerre S."/>
            <person name="Grabherr M."/>
            <person name="Kleber M."/>
            <person name="Mauceli E."/>
            <person name="MacCallum I."/>
        </authorList>
    </citation>
    <scope>NUCLEOTIDE SEQUENCE [LARGE SCALE GENOMIC DNA]</scope>
    <source>
        <strain evidence="3">Tucson 15287-2541.00</strain>
    </source>
</reference>
<dbReference type="HOGENOM" id="CLU_2657056_0_0_1"/>
<evidence type="ECO:0000313" key="2">
    <source>
        <dbReference type="EMBL" id="EDV92993.1"/>
    </source>
</evidence>
<name>B4JIB2_DROGR</name>
<feature type="compositionally biased region" description="Acidic residues" evidence="1">
    <location>
        <begin position="1"/>
        <end position="20"/>
    </location>
</feature>
<dbReference type="EMBL" id="CH916369">
    <property type="protein sequence ID" value="EDV92993.1"/>
    <property type="molecule type" value="Genomic_DNA"/>
</dbReference>
<gene>
    <name evidence="2" type="primary">Dgri\GH19065</name>
    <name evidence="2" type="ORF">Dgri_GH19065</name>
</gene>